<dbReference type="STRING" id="1423820.FC64_GL000732"/>
<comment type="caution">
    <text evidence="2">The sequence shown here is derived from an EMBL/GenBank/DDBJ whole genome shotgun (WGS) entry which is preliminary data.</text>
</comment>
<evidence type="ECO:0000313" key="3">
    <source>
        <dbReference type="Proteomes" id="UP000051291"/>
    </source>
</evidence>
<dbReference type="EMBL" id="AYYZ01000025">
    <property type="protein sequence ID" value="KRM52307.1"/>
    <property type="molecule type" value="Genomic_DNA"/>
</dbReference>
<gene>
    <name evidence="2" type="ORF">FC64_GL000732</name>
</gene>
<feature type="transmembrane region" description="Helical" evidence="1">
    <location>
        <begin position="244"/>
        <end position="264"/>
    </location>
</feature>
<dbReference type="AlphaFoldDB" id="A0A0R1ZN41"/>
<sequence>MDIKNKSDSIKKMLGNNRERIIKRSIYFGLPFIVMLVVFALLKMTPFGNSSILTWDMGEQYIDFFAFYRDTLLHHPSQLLYSFTNGIGGETIGLWAYYLLSPFNLIMLFFNKSILPIGILLLTLIKYGCAGFAIGYFLEKTDWINPRWIPVATVCYSLMGWIIANQLNLMWLDALIFLPFILYGIEKLFDENKSFYYTLFLALILFINFYMGYMICIFVVLYFAWTAVRKWNGWKNFGKRFTRFGISSILAAGSVSFLLLPTFFDITRSKGVYTQRSIQATFEYAPWKMLTKFIIGAFNDGQVQGGPPNLFVGAVILFGVIFYFLSKKFLGKKRLRQRWYRHLCFLPCAGNH</sequence>
<evidence type="ECO:0000256" key="1">
    <source>
        <dbReference type="SAM" id="Phobius"/>
    </source>
</evidence>
<dbReference type="Proteomes" id="UP000051291">
    <property type="component" value="Unassembled WGS sequence"/>
</dbReference>
<feature type="transmembrane region" description="Helical" evidence="1">
    <location>
        <begin position="171"/>
        <end position="189"/>
    </location>
</feature>
<evidence type="ECO:0000313" key="2">
    <source>
        <dbReference type="EMBL" id="KRM52307.1"/>
    </source>
</evidence>
<accession>A0A0R1ZN41</accession>
<dbReference type="PATRIC" id="fig|1423820.4.peg.743"/>
<feature type="transmembrane region" description="Helical" evidence="1">
    <location>
        <begin position="144"/>
        <end position="164"/>
    </location>
</feature>
<keyword evidence="1" id="KW-0812">Transmembrane</keyword>
<reference evidence="2 3" key="1">
    <citation type="journal article" date="2015" name="Genome Announc.">
        <title>Expanding the biotechnology potential of lactobacilli through comparative genomics of 213 strains and associated genera.</title>
        <authorList>
            <person name="Sun Z."/>
            <person name="Harris H.M."/>
            <person name="McCann A."/>
            <person name="Guo C."/>
            <person name="Argimon S."/>
            <person name="Zhang W."/>
            <person name="Yang X."/>
            <person name="Jeffery I.B."/>
            <person name="Cooney J.C."/>
            <person name="Kagawa T.F."/>
            <person name="Liu W."/>
            <person name="Song Y."/>
            <person name="Salvetti E."/>
            <person name="Wrobel A."/>
            <person name="Rasinkangas P."/>
            <person name="Parkhill J."/>
            <person name="Rea M.C."/>
            <person name="O'Sullivan O."/>
            <person name="Ritari J."/>
            <person name="Douillard F.P."/>
            <person name="Paul Ross R."/>
            <person name="Yang R."/>
            <person name="Briner A.E."/>
            <person name="Felis G.E."/>
            <person name="de Vos W.M."/>
            <person name="Barrangou R."/>
            <person name="Klaenhammer T.R."/>
            <person name="Caufield P.W."/>
            <person name="Cui Y."/>
            <person name="Zhang H."/>
            <person name="O'Toole P.W."/>
        </authorList>
    </citation>
    <scope>NUCLEOTIDE SEQUENCE [LARGE SCALE GENOMIC DNA]</scope>
    <source>
        <strain evidence="2 3">DSM 20653</strain>
    </source>
</reference>
<feature type="transmembrane region" description="Helical" evidence="1">
    <location>
        <begin position="21"/>
        <end position="42"/>
    </location>
</feature>
<keyword evidence="1" id="KW-0472">Membrane</keyword>
<proteinExistence type="predicted"/>
<feature type="transmembrane region" description="Helical" evidence="1">
    <location>
        <begin position="92"/>
        <end position="110"/>
    </location>
</feature>
<feature type="transmembrane region" description="Helical" evidence="1">
    <location>
        <begin position="308"/>
        <end position="326"/>
    </location>
</feature>
<dbReference type="InterPro" id="IPR018580">
    <property type="entry name" value="Uncharacterised_YfhO"/>
</dbReference>
<keyword evidence="1" id="KW-1133">Transmembrane helix</keyword>
<dbReference type="PANTHER" id="PTHR38454">
    <property type="entry name" value="INTEGRAL MEMBRANE PROTEIN-RELATED"/>
    <property type="match status" value="1"/>
</dbReference>
<protein>
    <recommendedName>
        <fullName evidence="4">Bacterial membrane protein YfhO</fullName>
    </recommendedName>
</protein>
<dbReference type="PANTHER" id="PTHR38454:SF1">
    <property type="entry name" value="INTEGRAL MEMBRANE PROTEIN"/>
    <property type="match status" value="1"/>
</dbReference>
<feature type="transmembrane region" description="Helical" evidence="1">
    <location>
        <begin position="117"/>
        <end position="138"/>
    </location>
</feature>
<organism evidence="2 3">
    <name type="scientific">Ligilactobacillus araffinosus DSM 20653</name>
    <dbReference type="NCBI Taxonomy" id="1423820"/>
    <lineage>
        <taxon>Bacteria</taxon>
        <taxon>Bacillati</taxon>
        <taxon>Bacillota</taxon>
        <taxon>Bacilli</taxon>
        <taxon>Lactobacillales</taxon>
        <taxon>Lactobacillaceae</taxon>
        <taxon>Ligilactobacillus</taxon>
    </lineage>
</organism>
<dbReference type="Pfam" id="PF09586">
    <property type="entry name" value="YfhO"/>
    <property type="match status" value="1"/>
</dbReference>
<name>A0A0R1ZN41_9LACO</name>
<keyword evidence="3" id="KW-1185">Reference proteome</keyword>
<evidence type="ECO:0008006" key="4">
    <source>
        <dbReference type="Google" id="ProtNLM"/>
    </source>
</evidence>
<feature type="transmembrane region" description="Helical" evidence="1">
    <location>
        <begin position="195"/>
        <end position="223"/>
    </location>
</feature>